<dbReference type="EMBL" id="JAUHPW010000005">
    <property type="protein sequence ID" value="MDN4475839.1"/>
    <property type="molecule type" value="Genomic_DNA"/>
</dbReference>
<keyword evidence="3" id="KW-0408">Iron</keyword>
<dbReference type="Proteomes" id="UP001172728">
    <property type="component" value="Unassembled WGS sequence"/>
</dbReference>
<evidence type="ECO:0000256" key="3">
    <source>
        <dbReference type="ARBA" id="ARBA00023004"/>
    </source>
</evidence>
<dbReference type="InterPro" id="IPR016053">
    <property type="entry name" value="Haem_Oase-like"/>
</dbReference>
<feature type="region of interest" description="Disordered" evidence="4">
    <location>
        <begin position="1"/>
        <end position="25"/>
    </location>
</feature>
<keyword evidence="1" id="KW-0349">Heme</keyword>
<dbReference type="PANTHER" id="PTHR10720:SF0">
    <property type="entry name" value="HEME OXYGENASE"/>
    <property type="match status" value="1"/>
</dbReference>
<dbReference type="Gene3D" id="1.20.910.10">
    <property type="entry name" value="Heme oxygenase-like"/>
    <property type="match status" value="1"/>
</dbReference>
<keyword evidence="6" id="KW-1185">Reference proteome</keyword>
<comment type="caution">
    <text evidence="5">The sequence shown here is derived from an EMBL/GenBank/DDBJ whole genome shotgun (WGS) entry which is preliminary data.</text>
</comment>
<dbReference type="Pfam" id="PF01126">
    <property type="entry name" value="Heme_oxygenase"/>
    <property type="match status" value="1"/>
</dbReference>
<dbReference type="PIRSF" id="PIRSF000343">
    <property type="entry name" value="Haem_Oase"/>
    <property type="match status" value="1"/>
</dbReference>
<name>A0ABT8GA35_9MICO</name>
<keyword evidence="2" id="KW-0479">Metal-binding</keyword>
<evidence type="ECO:0000313" key="5">
    <source>
        <dbReference type="EMBL" id="MDN4475839.1"/>
    </source>
</evidence>
<dbReference type="RefSeq" id="WP_301133314.1">
    <property type="nucleotide sequence ID" value="NZ_JAUHPW010000005.1"/>
</dbReference>
<dbReference type="InterPro" id="IPR016084">
    <property type="entry name" value="Haem_Oase-like_multi-hlx"/>
</dbReference>
<organism evidence="5 6">
    <name type="scientific">Demequina litoralis</name>
    <dbReference type="NCBI Taxonomy" id="3051660"/>
    <lineage>
        <taxon>Bacteria</taxon>
        <taxon>Bacillati</taxon>
        <taxon>Actinomycetota</taxon>
        <taxon>Actinomycetes</taxon>
        <taxon>Micrococcales</taxon>
        <taxon>Demequinaceae</taxon>
        <taxon>Demequina</taxon>
    </lineage>
</organism>
<gene>
    <name evidence="5" type="ORF">QQX09_08210</name>
</gene>
<evidence type="ECO:0000313" key="6">
    <source>
        <dbReference type="Proteomes" id="UP001172728"/>
    </source>
</evidence>
<dbReference type="InterPro" id="IPR002051">
    <property type="entry name" value="Haem_Oase"/>
</dbReference>
<dbReference type="CDD" id="cd19165">
    <property type="entry name" value="HemeO"/>
    <property type="match status" value="1"/>
</dbReference>
<protein>
    <submittedName>
        <fullName evidence="5">Biliverdin-producing heme oxygenase</fullName>
    </submittedName>
</protein>
<evidence type="ECO:0000256" key="1">
    <source>
        <dbReference type="ARBA" id="ARBA00022617"/>
    </source>
</evidence>
<dbReference type="PANTHER" id="PTHR10720">
    <property type="entry name" value="HEME OXYGENASE"/>
    <property type="match status" value="1"/>
</dbReference>
<reference evidence="5" key="1">
    <citation type="submission" date="2023-06" db="EMBL/GenBank/DDBJ databases">
        <title>Sysu t00192.</title>
        <authorList>
            <person name="Gao L."/>
            <person name="Fang B.-Z."/>
            <person name="Li W.-J."/>
        </authorList>
    </citation>
    <scope>NUCLEOTIDE SEQUENCE</scope>
    <source>
        <strain evidence="5">SYSU T00192</strain>
    </source>
</reference>
<dbReference type="PRINTS" id="PR00088">
    <property type="entry name" value="HAEMOXYGNASE"/>
</dbReference>
<accession>A0ABT8GA35</accession>
<evidence type="ECO:0000256" key="4">
    <source>
        <dbReference type="SAM" id="MobiDB-lite"/>
    </source>
</evidence>
<dbReference type="SUPFAM" id="SSF48613">
    <property type="entry name" value="Heme oxygenase-like"/>
    <property type="match status" value="1"/>
</dbReference>
<feature type="compositionally biased region" description="Basic and acidic residues" evidence="4">
    <location>
        <begin position="13"/>
        <end position="25"/>
    </location>
</feature>
<evidence type="ECO:0000256" key="2">
    <source>
        <dbReference type="ARBA" id="ARBA00022723"/>
    </source>
</evidence>
<proteinExistence type="predicted"/>
<sequence>MTDPQSPEGLASRLREATAPEHRDTENRGFITRLMGGELDLDAYTRYLAQYTYVYRALESREPQAGDPAFLADEALRRVPSMEADLEALGAGDWERALPALPATQAYVDHLRGLAVHDVPRYVAHHYTRYLGDLSGGQAIAKLVARHYGATDEQLGFYRFEQIDSAVRYKRAYREQLDALELDDAQEAALIAEAKAAFGFNADIFEALGADAPVAA</sequence>